<reference evidence="1 2" key="1">
    <citation type="submission" date="2019-03" db="EMBL/GenBank/DDBJ databases">
        <title>Genomic Encyclopedia of Type Strains, Phase IV (KMG-IV): sequencing the most valuable type-strain genomes for metagenomic binning, comparative biology and taxonomic classification.</title>
        <authorList>
            <person name="Goeker M."/>
        </authorList>
    </citation>
    <scope>NUCLEOTIDE SEQUENCE [LARGE SCALE GENOMIC DNA]</scope>
    <source>
        <strain evidence="1 2">DSM 22362</strain>
    </source>
</reference>
<dbReference type="AlphaFoldDB" id="A0A4R3VX89"/>
<sequence>MRHRLFKLLVLTITIGMSMYACKSYMPHFPYDEYLRLQASLTNSSLNRTNKGYYQLNMYKNQIKYARTNLFRYTASQLTDKSEKVDSLYLYFIDDHRFYYSRKKQDSIDLIKDIGKGVRLGIYQINKNIKSADSTITMVTLHSAKSKVKNSDEFDFANIYLELRPNNTLKFLTPEYPITLQDRKLPNILTKDKAFEAKYLDLIMNNLYAKETRHFDADDMGFHAEWQYNTMSIKTKINDVEFDYVNIRQQHR</sequence>
<name>A0A4R3VX89_9SPHI</name>
<evidence type="ECO:0000313" key="1">
    <source>
        <dbReference type="EMBL" id="TCV09573.1"/>
    </source>
</evidence>
<gene>
    <name evidence="1" type="ORF">EDC17_104211</name>
</gene>
<dbReference type="EMBL" id="SMBZ01000042">
    <property type="protein sequence ID" value="TCV09573.1"/>
    <property type="molecule type" value="Genomic_DNA"/>
</dbReference>
<keyword evidence="2" id="KW-1185">Reference proteome</keyword>
<proteinExistence type="predicted"/>
<dbReference type="Proteomes" id="UP000295197">
    <property type="component" value="Unassembled WGS sequence"/>
</dbReference>
<dbReference type="PROSITE" id="PS51257">
    <property type="entry name" value="PROKAR_LIPOPROTEIN"/>
    <property type="match status" value="1"/>
</dbReference>
<protein>
    <recommendedName>
        <fullName evidence="3">Lipoprotein</fullName>
    </recommendedName>
</protein>
<accession>A0A4R3VX89</accession>
<evidence type="ECO:0000313" key="2">
    <source>
        <dbReference type="Proteomes" id="UP000295197"/>
    </source>
</evidence>
<evidence type="ECO:0008006" key="3">
    <source>
        <dbReference type="Google" id="ProtNLM"/>
    </source>
</evidence>
<comment type="caution">
    <text evidence="1">The sequence shown here is derived from an EMBL/GenBank/DDBJ whole genome shotgun (WGS) entry which is preliminary data.</text>
</comment>
<dbReference type="RefSeq" id="WP_132778541.1">
    <property type="nucleotide sequence ID" value="NZ_SMBZ01000042.1"/>
</dbReference>
<organism evidence="1 2">
    <name type="scientific">Sphingobacterium alimentarium</name>
    <dbReference type="NCBI Taxonomy" id="797292"/>
    <lineage>
        <taxon>Bacteria</taxon>
        <taxon>Pseudomonadati</taxon>
        <taxon>Bacteroidota</taxon>
        <taxon>Sphingobacteriia</taxon>
        <taxon>Sphingobacteriales</taxon>
        <taxon>Sphingobacteriaceae</taxon>
        <taxon>Sphingobacterium</taxon>
    </lineage>
</organism>